<dbReference type="eggNOG" id="ENOG5032D4Y">
    <property type="taxonomic scope" value="Bacteria"/>
</dbReference>
<evidence type="ECO:0008006" key="4">
    <source>
        <dbReference type="Google" id="ProtNLM"/>
    </source>
</evidence>
<dbReference type="AlphaFoldDB" id="A0A059L1G2"/>
<evidence type="ECO:0000313" key="3">
    <source>
        <dbReference type="Proteomes" id="UP000026739"/>
    </source>
</evidence>
<comment type="caution">
    <text evidence="2">The sequence shown here is derived from an EMBL/GenBank/DDBJ whole genome shotgun (WGS) entry which is preliminary data.</text>
</comment>
<evidence type="ECO:0000313" key="2">
    <source>
        <dbReference type="EMBL" id="KDD68138.1"/>
    </source>
</evidence>
<evidence type="ECO:0000256" key="1">
    <source>
        <dbReference type="SAM" id="SignalP"/>
    </source>
</evidence>
<name>A0A059L1G2_9PSED</name>
<dbReference type="Pfam" id="PF10976">
    <property type="entry name" value="DUF2790"/>
    <property type="match status" value="1"/>
</dbReference>
<dbReference type="InterPro" id="IPR021245">
    <property type="entry name" value="DUF2790"/>
</dbReference>
<organism evidence="2 3">
    <name type="scientific">Pseudomonas mandelii PD30</name>
    <dbReference type="NCBI Taxonomy" id="1419583"/>
    <lineage>
        <taxon>Bacteria</taxon>
        <taxon>Pseudomonadati</taxon>
        <taxon>Pseudomonadota</taxon>
        <taxon>Gammaproteobacteria</taxon>
        <taxon>Pseudomonadales</taxon>
        <taxon>Pseudomonadaceae</taxon>
        <taxon>Pseudomonas</taxon>
    </lineage>
</organism>
<dbReference type="RefSeq" id="WP_033057674.1">
    <property type="nucleotide sequence ID" value="NZ_AZQQ01000079.1"/>
</dbReference>
<reference evidence="2 3" key="1">
    <citation type="submission" date="2013-12" db="EMBL/GenBank/DDBJ databases">
        <authorList>
            <person name="Formusa P.A."/>
            <person name="Habash M."/>
            <person name="Lee H."/>
            <person name="Trevors J.T."/>
        </authorList>
    </citation>
    <scope>NUCLEOTIDE SEQUENCE [LARGE SCALE GENOMIC DNA]</scope>
    <source>
        <strain evidence="2 3">PD30</strain>
    </source>
</reference>
<proteinExistence type="predicted"/>
<dbReference type="EMBL" id="AZQQ01000079">
    <property type="protein sequence ID" value="KDD68138.1"/>
    <property type="molecule type" value="Genomic_DNA"/>
</dbReference>
<accession>A0A059L1G2</accession>
<dbReference type="Proteomes" id="UP000026739">
    <property type="component" value="Unassembled WGS sequence"/>
</dbReference>
<feature type="signal peptide" evidence="1">
    <location>
        <begin position="1"/>
        <end position="24"/>
    </location>
</feature>
<protein>
    <recommendedName>
        <fullName evidence="4">DUF2790 domain-containing protein</fullName>
    </recommendedName>
</protein>
<feature type="chain" id="PRO_5001576404" description="DUF2790 domain-containing protein" evidence="1">
    <location>
        <begin position="25"/>
        <end position="87"/>
    </location>
</feature>
<sequence length="87" mass="9116">MNWNKLIAASFFAVLNVAAFSAHADVQAPSQTTSHGTHLDIKKVVSVVDNGGGNCGIVDARLTYLDSSGTQKVLDYSKFAECGNQGG</sequence>
<keyword evidence="1" id="KW-0732">Signal</keyword>
<gene>
    <name evidence="2" type="ORF">V466_15415</name>
</gene>
<dbReference type="Gene3D" id="2.30.140.50">
    <property type="entry name" value="Protein of unknown function DUF2790"/>
    <property type="match status" value="1"/>
</dbReference>